<feature type="compositionally biased region" description="Low complexity" evidence="1">
    <location>
        <begin position="282"/>
        <end position="296"/>
    </location>
</feature>
<dbReference type="AlphaFoldDB" id="A0A844B6J6"/>
<evidence type="ECO:0000256" key="1">
    <source>
        <dbReference type="SAM" id="MobiDB-lite"/>
    </source>
</evidence>
<dbReference type="Gene3D" id="3.30.420.380">
    <property type="match status" value="1"/>
</dbReference>
<dbReference type="OrthoDB" id="7870459at2"/>
<feature type="compositionally biased region" description="Pro residues" evidence="1">
    <location>
        <begin position="266"/>
        <end position="278"/>
    </location>
</feature>
<feature type="region of interest" description="Disordered" evidence="1">
    <location>
        <begin position="438"/>
        <end position="471"/>
    </location>
</feature>
<gene>
    <name evidence="2" type="ORF">GH815_12620</name>
</gene>
<evidence type="ECO:0000313" key="3">
    <source>
        <dbReference type="Proteomes" id="UP000466730"/>
    </source>
</evidence>
<dbReference type="SUPFAM" id="SSF53067">
    <property type="entry name" value="Actin-like ATPase domain"/>
    <property type="match status" value="1"/>
</dbReference>
<feature type="compositionally biased region" description="Low complexity" evidence="1">
    <location>
        <begin position="499"/>
        <end position="510"/>
    </location>
</feature>
<feature type="compositionally biased region" description="Low complexity" evidence="1">
    <location>
        <begin position="589"/>
        <end position="638"/>
    </location>
</feature>
<dbReference type="RefSeq" id="WP_153749135.1">
    <property type="nucleotide sequence ID" value="NZ_BAAADI010000006.1"/>
</dbReference>
<evidence type="ECO:0008006" key="4">
    <source>
        <dbReference type="Google" id="ProtNLM"/>
    </source>
</evidence>
<dbReference type="PRINTS" id="PR01217">
    <property type="entry name" value="PRICHEXTENSN"/>
</dbReference>
<feature type="region of interest" description="Disordered" evidence="1">
    <location>
        <begin position="492"/>
        <end position="693"/>
    </location>
</feature>
<accession>A0A844B6J6</accession>
<keyword evidence="3" id="KW-1185">Reference proteome</keyword>
<feature type="compositionally biased region" description="Pro residues" evidence="1">
    <location>
        <begin position="440"/>
        <end position="449"/>
    </location>
</feature>
<dbReference type="Proteomes" id="UP000466730">
    <property type="component" value="Unassembled WGS sequence"/>
</dbReference>
<dbReference type="EMBL" id="WJPO01000020">
    <property type="protein sequence ID" value="MRH21841.1"/>
    <property type="molecule type" value="Genomic_DNA"/>
</dbReference>
<feature type="compositionally biased region" description="Basic and acidic residues" evidence="1">
    <location>
        <begin position="166"/>
        <end position="177"/>
    </location>
</feature>
<evidence type="ECO:0000313" key="2">
    <source>
        <dbReference type="EMBL" id="MRH21841.1"/>
    </source>
</evidence>
<name>A0A844B6J6_9RHOB</name>
<protein>
    <recommendedName>
        <fullName evidence="4">Type IV pilus biogenesis protein PilP</fullName>
    </recommendedName>
</protein>
<organism evidence="2 3">
    <name type="scientific">Rhodovulum strictum</name>
    <dbReference type="NCBI Taxonomy" id="58314"/>
    <lineage>
        <taxon>Bacteria</taxon>
        <taxon>Pseudomonadati</taxon>
        <taxon>Pseudomonadota</taxon>
        <taxon>Alphaproteobacteria</taxon>
        <taxon>Rhodobacterales</taxon>
        <taxon>Paracoccaceae</taxon>
        <taxon>Rhodovulum</taxon>
    </lineage>
</organism>
<comment type="caution">
    <text evidence="2">The sequence shown here is derived from an EMBL/GenBank/DDBJ whole genome shotgun (WGS) entry which is preliminary data.</text>
</comment>
<feature type="compositionally biased region" description="Low complexity" evidence="1">
    <location>
        <begin position="676"/>
        <end position="693"/>
    </location>
</feature>
<feature type="compositionally biased region" description="Low complexity" evidence="1">
    <location>
        <begin position="524"/>
        <end position="554"/>
    </location>
</feature>
<feature type="region of interest" description="Disordered" evidence="1">
    <location>
        <begin position="351"/>
        <end position="382"/>
    </location>
</feature>
<dbReference type="InterPro" id="IPR043129">
    <property type="entry name" value="ATPase_NBD"/>
</dbReference>
<reference evidence="2 3" key="1">
    <citation type="submission" date="2019-11" db="EMBL/GenBank/DDBJ databases">
        <title>Draft Whole-Genome sequence of the marine photosynthetic bacterium Rhodovulum strictum DSM 11289.</title>
        <authorList>
            <person name="Kyndt J.A."/>
            <person name="Meyer T.E."/>
        </authorList>
    </citation>
    <scope>NUCLEOTIDE SEQUENCE [LARGE SCALE GENOMIC DNA]</scope>
    <source>
        <strain evidence="2 3">DSM 11289</strain>
    </source>
</reference>
<proteinExistence type="predicted"/>
<feature type="region of interest" description="Disordered" evidence="1">
    <location>
        <begin position="166"/>
        <end position="297"/>
    </location>
</feature>
<sequence>MKPDFALTLSEDGIGLLHRTRGGWRNLGEVSLDDPGLRETLRLMRSTAEGLAGGQLLTRLVIPDSQVLYTTLPLTGDSPAEKRTNLRRRLDGLTPYAVEDLVFDWQDTGAGTARLAVVARETLAEAEDFAVLHGFNPVCFVATPPADSFEGEADFGPTALAATLPDKGETAEPEGRAAEPALASKATVAPKAPPKPAAKRKQRSEPAVTAPAKPTVPPAPKMPLSTPPQDEDQPPAAAFDIPAPPPPRPTPTPAPAAQADAGPKLTVPPAPRSDPFPDLPDTRTPTRAAALRNAAPRPRPGFLAGLDLTRAAQAPGNLRLGLALTGGLVAVMAVVALWSLLTGEDERAEAPLAPPVTAPDTLASAPEDALPAPDDSAPVDLPTAEAPEAVAPEEPPVLSEAEAAASYATTGLWQLAPEPMTAPPADRIDDLFVAALDPSIRPPASPSLPDPQLGRAIDPSLTLQADPPGQDQVFVLDDRGLVAATPEGALTPDGVMVFAGRPPLLPPVRAAEPEPEPAAPPEPAAEAPAPEPAETGAAAMDPAPADAATADDGAIVVEGAPALTPPARPEIVVPVTEGRPRIVPPARPEPAAAPADLPEDASAPDAAPAEPNPADEARADPAAPEPAASAPVSEVAARLAGYRPRLRPADLAPEPTAPPPTAEAEAAPAPRVPGLRPAARPATLAAAAPQADRSADIQAALAAALAAEEEAADAAEEHDDNALAIARSVRPSSRPSDVGANMAVAAPAVAAPAIAAAAATTAPRLPTTASVAAQATLPKAINLRNINLIGVYGSSSDRRALVRLSNGRYEKVKVGDRLDGGRVAAIGESQLRYVKNGRNVVLDLPGR</sequence>
<feature type="compositionally biased region" description="Pro residues" evidence="1">
    <location>
        <begin position="242"/>
        <end position="254"/>
    </location>
</feature>